<organism evidence="5 6">
    <name type="scientific">Actinokineospora spheciospongiae</name>
    <dbReference type="NCBI Taxonomy" id="909613"/>
    <lineage>
        <taxon>Bacteria</taxon>
        <taxon>Bacillati</taxon>
        <taxon>Actinomycetota</taxon>
        <taxon>Actinomycetes</taxon>
        <taxon>Pseudonocardiales</taxon>
        <taxon>Pseudonocardiaceae</taxon>
        <taxon>Actinokineospora</taxon>
    </lineage>
</organism>
<dbReference type="SUPFAM" id="SSF141868">
    <property type="entry name" value="EAL domain-like"/>
    <property type="match status" value="1"/>
</dbReference>
<dbReference type="Gene3D" id="3.20.20.450">
    <property type="entry name" value="EAL domain"/>
    <property type="match status" value="1"/>
</dbReference>
<dbReference type="NCBIfam" id="TIGR00229">
    <property type="entry name" value="sensory_box"/>
    <property type="match status" value="1"/>
</dbReference>
<dbReference type="EMBL" id="AYXG01000153">
    <property type="protein sequence ID" value="EWC60576.1"/>
    <property type="molecule type" value="Genomic_DNA"/>
</dbReference>
<feature type="domain" description="PAS" evidence="1">
    <location>
        <begin position="153"/>
        <end position="223"/>
    </location>
</feature>
<evidence type="ECO:0000259" key="2">
    <source>
        <dbReference type="PROSITE" id="PS50113"/>
    </source>
</evidence>
<dbReference type="SMART" id="SM00091">
    <property type="entry name" value="PAS"/>
    <property type="match status" value="1"/>
</dbReference>
<dbReference type="SUPFAM" id="SSF55073">
    <property type="entry name" value="Nucleotide cyclase"/>
    <property type="match status" value="1"/>
</dbReference>
<dbReference type="InterPro" id="IPR035965">
    <property type="entry name" value="PAS-like_dom_sf"/>
</dbReference>
<dbReference type="PROSITE" id="PS50112">
    <property type="entry name" value="PAS"/>
    <property type="match status" value="1"/>
</dbReference>
<dbReference type="InterPro" id="IPR029787">
    <property type="entry name" value="Nucleotide_cyclase"/>
</dbReference>
<dbReference type="PROSITE" id="PS50113">
    <property type="entry name" value="PAC"/>
    <property type="match status" value="1"/>
</dbReference>
<dbReference type="PANTHER" id="PTHR44757:SF2">
    <property type="entry name" value="BIOFILM ARCHITECTURE MAINTENANCE PROTEIN MBAA"/>
    <property type="match status" value="1"/>
</dbReference>
<dbReference type="InterPro" id="IPR013767">
    <property type="entry name" value="PAS_fold"/>
</dbReference>
<proteinExistence type="predicted"/>
<dbReference type="SMART" id="SM00052">
    <property type="entry name" value="EAL"/>
    <property type="match status" value="1"/>
</dbReference>
<dbReference type="Gene3D" id="3.30.70.270">
    <property type="match status" value="1"/>
</dbReference>
<dbReference type="PANTHER" id="PTHR44757">
    <property type="entry name" value="DIGUANYLATE CYCLASE DGCP"/>
    <property type="match status" value="1"/>
</dbReference>
<dbReference type="STRING" id="909613.UO65_4148"/>
<evidence type="ECO:0000313" key="6">
    <source>
        <dbReference type="Proteomes" id="UP000019277"/>
    </source>
</evidence>
<feature type="domain" description="GGDEF" evidence="4">
    <location>
        <begin position="309"/>
        <end position="442"/>
    </location>
</feature>
<dbReference type="SMART" id="SM00086">
    <property type="entry name" value="PAC"/>
    <property type="match status" value="1"/>
</dbReference>
<dbReference type="Pfam" id="PF00563">
    <property type="entry name" value="EAL"/>
    <property type="match status" value="1"/>
</dbReference>
<dbReference type="Pfam" id="PF00989">
    <property type="entry name" value="PAS"/>
    <property type="match status" value="1"/>
</dbReference>
<feature type="domain" description="PAC" evidence="2">
    <location>
        <begin position="227"/>
        <end position="279"/>
    </location>
</feature>
<dbReference type="Proteomes" id="UP000019277">
    <property type="component" value="Unassembled WGS sequence"/>
</dbReference>
<evidence type="ECO:0000313" key="5">
    <source>
        <dbReference type="EMBL" id="EWC60576.1"/>
    </source>
</evidence>
<dbReference type="InterPro" id="IPR000160">
    <property type="entry name" value="GGDEF_dom"/>
</dbReference>
<name>W7IVY1_9PSEU</name>
<feature type="domain" description="EAL" evidence="3">
    <location>
        <begin position="451"/>
        <end position="710"/>
    </location>
</feature>
<dbReference type="InterPro" id="IPR001633">
    <property type="entry name" value="EAL_dom"/>
</dbReference>
<dbReference type="SUPFAM" id="SSF55785">
    <property type="entry name" value="PYP-like sensor domain (PAS domain)"/>
    <property type="match status" value="1"/>
</dbReference>
<accession>W7IVY1</accession>
<comment type="caution">
    <text evidence="5">The sequence shown here is derived from an EMBL/GenBank/DDBJ whole genome shotgun (WGS) entry which is preliminary data.</text>
</comment>
<dbReference type="InterPro" id="IPR000014">
    <property type="entry name" value="PAS"/>
</dbReference>
<dbReference type="InterPro" id="IPR000700">
    <property type="entry name" value="PAS-assoc_C"/>
</dbReference>
<keyword evidence="6" id="KW-1185">Reference proteome</keyword>
<dbReference type="PATRIC" id="fig|909613.9.peg.4150"/>
<dbReference type="NCBIfam" id="TIGR00254">
    <property type="entry name" value="GGDEF"/>
    <property type="match status" value="1"/>
</dbReference>
<dbReference type="CDD" id="cd01948">
    <property type="entry name" value="EAL"/>
    <property type="match status" value="1"/>
</dbReference>
<gene>
    <name evidence="5" type="ORF">UO65_4148</name>
</gene>
<dbReference type="InterPro" id="IPR001610">
    <property type="entry name" value="PAC"/>
</dbReference>
<reference evidence="5 6" key="1">
    <citation type="journal article" date="2014" name="Genome Announc.">
        <title>Draft Genome Sequence of the Antitrypanosomally Active Sponge-Associated Bacterium Actinokineospora sp. Strain EG49.</title>
        <authorList>
            <person name="Harjes J."/>
            <person name="Ryu T."/>
            <person name="Abdelmohsen U.R."/>
            <person name="Moitinho-Silva L."/>
            <person name="Horn H."/>
            <person name="Ravasi T."/>
            <person name="Hentschel U."/>
        </authorList>
    </citation>
    <scope>NUCLEOTIDE SEQUENCE [LARGE SCALE GENOMIC DNA]</scope>
    <source>
        <strain evidence="5 6">EG49</strain>
    </source>
</reference>
<dbReference type="InterPro" id="IPR052155">
    <property type="entry name" value="Biofilm_reg_signaling"/>
</dbReference>
<dbReference type="AlphaFoldDB" id="W7IVY1"/>
<evidence type="ECO:0000259" key="1">
    <source>
        <dbReference type="PROSITE" id="PS50112"/>
    </source>
</evidence>
<evidence type="ECO:0000259" key="4">
    <source>
        <dbReference type="PROSITE" id="PS50887"/>
    </source>
</evidence>
<dbReference type="SMART" id="SM00267">
    <property type="entry name" value="GGDEF"/>
    <property type="match status" value="1"/>
</dbReference>
<dbReference type="PROSITE" id="PS50883">
    <property type="entry name" value="EAL"/>
    <property type="match status" value="1"/>
</dbReference>
<dbReference type="GO" id="GO:0006355">
    <property type="term" value="P:regulation of DNA-templated transcription"/>
    <property type="evidence" value="ECO:0007669"/>
    <property type="project" value="InterPro"/>
</dbReference>
<dbReference type="PROSITE" id="PS50887">
    <property type="entry name" value="GGDEF"/>
    <property type="match status" value="1"/>
</dbReference>
<evidence type="ECO:0000259" key="3">
    <source>
        <dbReference type="PROSITE" id="PS50883"/>
    </source>
</evidence>
<dbReference type="Pfam" id="PF00990">
    <property type="entry name" value="GGDEF"/>
    <property type="match status" value="1"/>
</dbReference>
<dbReference type="eggNOG" id="COG5001">
    <property type="taxonomic scope" value="Bacteria"/>
</dbReference>
<dbReference type="CDD" id="cd00130">
    <property type="entry name" value="PAS"/>
    <property type="match status" value="1"/>
</dbReference>
<dbReference type="Gene3D" id="3.30.450.20">
    <property type="entry name" value="PAS domain"/>
    <property type="match status" value="1"/>
</dbReference>
<dbReference type="InterPro" id="IPR035919">
    <property type="entry name" value="EAL_sf"/>
</dbReference>
<dbReference type="CDD" id="cd01949">
    <property type="entry name" value="GGDEF"/>
    <property type="match status" value="1"/>
</dbReference>
<protein>
    <submittedName>
        <fullName evidence="5">Sensory box/GGDEF family protein</fullName>
    </submittedName>
</protein>
<dbReference type="InterPro" id="IPR043128">
    <property type="entry name" value="Rev_trsase/Diguanyl_cyclase"/>
</dbReference>
<sequence>MVGSTVPDGTERDGVSAFAEVWAAALAETGYAGMDQRTLVARVREYTEVLAEAVRTERFAPEPVERVGVAVVELRFAAARTLAASVRLIGEDLLRAVGAEGDPTAARRVPAVQGAFAAGFTTAMQDRIFRDQEAIRRAALDARRGAESALLASEARFRAMFTQAAVGICISDADGHVIEANAALADMLGYRVSQLRHMPVTELRHPDEDPEAVNSLDALRSGERDHFRGERLLRRADGSPLRTDLSVSLVRDEVGVPQFLVAMAEDVTERHQLQQRLRHQADHDPLTGLANRALFAERLATAFARGDDHRVGLCYLDLDGFKVINDSLGHDIGDELLVAIAARLDHLVSAEDRMVARMGGDEFVVLVENSTRANLEALAGRILRALAEPIPIGGHRLVVSASIGLVERAVADATPAETMRDADVTLYWAKADGKNRWVAYDPERNAREVARFTLSARMPAAVESEEFYVDYQPIVRLSDGAMTGVEALVRWAHPEFGRLGPDRFIGLAEETGLIVALGRWVLREAAGQARRWRDRYGDRAPVVSVNLAARQTQEPDLVADVSTIIAAAGLPPSSIQLELTESAIMGTTGGPLRTLRELADLGIRIAIDDFGTGYSNLAYLRHLPVHAIKLAGSFMEGVGNPHTLDPGDETIVTTLVSLSHALGHQVIAEGVEDSAQADRLREIGCDSAQGWLFAKAGPPGEIERMLDQQLLTAPAQRTR</sequence>